<dbReference type="GO" id="GO:0016209">
    <property type="term" value="F:antioxidant activity"/>
    <property type="evidence" value="ECO:0007669"/>
    <property type="project" value="InterPro"/>
</dbReference>
<dbReference type="SUPFAM" id="SSF52833">
    <property type="entry name" value="Thioredoxin-like"/>
    <property type="match status" value="1"/>
</dbReference>
<evidence type="ECO:0000256" key="1">
    <source>
        <dbReference type="SAM" id="MobiDB-lite"/>
    </source>
</evidence>
<dbReference type="InterPro" id="IPR036249">
    <property type="entry name" value="Thioredoxin-like_sf"/>
</dbReference>
<feature type="region of interest" description="Disordered" evidence="1">
    <location>
        <begin position="39"/>
        <end position="60"/>
    </location>
</feature>
<dbReference type="Gene3D" id="3.40.30.10">
    <property type="entry name" value="Glutaredoxin"/>
    <property type="match status" value="1"/>
</dbReference>
<protein>
    <submittedName>
        <fullName evidence="3">TlpA family protein disulfide reductase</fullName>
    </submittedName>
</protein>
<dbReference type="InterPro" id="IPR050553">
    <property type="entry name" value="Thioredoxin_ResA/DsbE_sf"/>
</dbReference>
<feature type="compositionally biased region" description="Low complexity" evidence="1">
    <location>
        <begin position="39"/>
        <end position="54"/>
    </location>
</feature>
<organism evidence="3 4">
    <name type="scientific">Candidatus Intestinimonas merdavium</name>
    <dbReference type="NCBI Taxonomy" id="2838622"/>
    <lineage>
        <taxon>Bacteria</taxon>
        <taxon>Bacillati</taxon>
        <taxon>Bacillota</taxon>
        <taxon>Clostridia</taxon>
        <taxon>Eubacteriales</taxon>
        <taxon>Intestinimonas</taxon>
    </lineage>
</organism>
<accession>A0A9D1Z3S5</accession>
<dbReference type="PANTHER" id="PTHR42852">
    <property type="entry name" value="THIOL:DISULFIDE INTERCHANGE PROTEIN DSBE"/>
    <property type="match status" value="1"/>
</dbReference>
<dbReference type="InterPro" id="IPR013766">
    <property type="entry name" value="Thioredoxin_domain"/>
</dbReference>
<dbReference type="EMBL" id="DXCX01000033">
    <property type="protein sequence ID" value="HIY72976.1"/>
    <property type="molecule type" value="Genomic_DNA"/>
</dbReference>
<name>A0A9D1Z3S5_9FIRM</name>
<reference evidence="3" key="2">
    <citation type="submission" date="2021-04" db="EMBL/GenBank/DDBJ databases">
        <authorList>
            <person name="Gilroy R."/>
        </authorList>
    </citation>
    <scope>NUCLEOTIDE SEQUENCE</scope>
    <source>
        <strain evidence="3">CHK33-7979</strain>
    </source>
</reference>
<sequence length="198" mass="21465">MKKKTSLLVLILVFVVLIGGAYVLYSRLSAGTQSDNLSAQAAAPAQETETAGGEESPRVEAPDFTVVDADGTEVKLTDYVGKPIVLNFWASWCSPCKSEMPDFNEAWGEQGEEVHFLMVNMTDGSRETMDTAKAYVEEQDFSFPVFFDTQSEAAIAYGAYSLPTTYFIDADGYVVARAIGAIDSATLQKGIDMILPQA</sequence>
<evidence type="ECO:0000259" key="2">
    <source>
        <dbReference type="PROSITE" id="PS51352"/>
    </source>
</evidence>
<dbReference type="CDD" id="cd02966">
    <property type="entry name" value="TlpA_like_family"/>
    <property type="match status" value="1"/>
</dbReference>
<dbReference type="PROSITE" id="PS51352">
    <property type="entry name" value="THIOREDOXIN_2"/>
    <property type="match status" value="1"/>
</dbReference>
<dbReference type="Proteomes" id="UP000886824">
    <property type="component" value="Unassembled WGS sequence"/>
</dbReference>
<dbReference type="AlphaFoldDB" id="A0A9D1Z3S5"/>
<comment type="caution">
    <text evidence="3">The sequence shown here is derived from an EMBL/GenBank/DDBJ whole genome shotgun (WGS) entry which is preliminary data.</text>
</comment>
<dbReference type="InterPro" id="IPR000866">
    <property type="entry name" value="AhpC/TSA"/>
</dbReference>
<dbReference type="Pfam" id="PF00578">
    <property type="entry name" value="AhpC-TSA"/>
    <property type="match status" value="1"/>
</dbReference>
<evidence type="ECO:0000313" key="3">
    <source>
        <dbReference type="EMBL" id="HIY72976.1"/>
    </source>
</evidence>
<proteinExistence type="predicted"/>
<feature type="domain" description="Thioredoxin" evidence="2">
    <location>
        <begin position="55"/>
        <end position="196"/>
    </location>
</feature>
<evidence type="ECO:0000313" key="4">
    <source>
        <dbReference type="Proteomes" id="UP000886824"/>
    </source>
</evidence>
<dbReference type="PANTHER" id="PTHR42852:SF17">
    <property type="entry name" value="THIOREDOXIN-LIKE PROTEIN HI_1115"/>
    <property type="match status" value="1"/>
</dbReference>
<reference evidence="3" key="1">
    <citation type="journal article" date="2021" name="PeerJ">
        <title>Extensive microbial diversity within the chicken gut microbiome revealed by metagenomics and culture.</title>
        <authorList>
            <person name="Gilroy R."/>
            <person name="Ravi A."/>
            <person name="Getino M."/>
            <person name="Pursley I."/>
            <person name="Horton D.L."/>
            <person name="Alikhan N.F."/>
            <person name="Baker D."/>
            <person name="Gharbi K."/>
            <person name="Hall N."/>
            <person name="Watson M."/>
            <person name="Adriaenssens E.M."/>
            <person name="Foster-Nyarko E."/>
            <person name="Jarju S."/>
            <person name="Secka A."/>
            <person name="Antonio M."/>
            <person name="Oren A."/>
            <person name="Chaudhuri R.R."/>
            <person name="La Ragione R."/>
            <person name="Hildebrand F."/>
            <person name="Pallen M.J."/>
        </authorList>
    </citation>
    <scope>NUCLEOTIDE SEQUENCE</scope>
    <source>
        <strain evidence="3">CHK33-7979</strain>
    </source>
</reference>
<dbReference type="GO" id="GO:0016491">
    <property type="term" value="F:oxidoreductase activity"/>
    <property type="evidence" value="ECO:0007669"/>
    <property type="project" value="InterPro"/>
</dbReference>
<gene>
    <name evidence="3" type="ORF">H9826_03215</name>
</gene>